<evidence type="ECO:0000313" key="3">
    <source>
        <dbReference type="EMBL" id="QMP82178.1"/>
    </source>
</evidence>
<feature type="compositionally biased region" description="Polar residues" evidence="2">
    <location>
        <begin position="46"/>
        <end position="55"/>
    </location>
</feature>
<organism evidence="3">
    <name type="scientific">Coleopteran rhabdo-related virus OKIAV20</name>
    <dbReference type="NCBI Taxonomy" id="2746287"/>
    <lineage>
        <taxon>Viruses</taxon>
        <taxon>Riboviria</taxon>
        <taxon>Orthornavirae</taxon>
        <taxon>Negarnaviricota</taxon>
        <taxon>Haploviricotina</taxon>
        <taxon>Monjiviricetes</taxon>
        <taxon>Mononegavirales</taxon>
        <taxon>Rhabdoviridae</taxon>
    </lineage>
</organism>
<proteinExistence type="predicted"/>
<accession>A0A7D7EYJ9</accession>
<name>A0A7D7EYJ9_9RHAB</name>
<dbReference type="EMBL" id="MT153398">
    <property type="protein sequence ID" value="QMP82178.1"/>
    <property type="molecule type" value="Viral_cRNA"/>
</dbReference>
<reference evidence="3" key="2">
    <citation type="submission" date="2020-03" db="EMBL/GenBank/DDBJ databases">
        <authorList>
            <person name="Kafer S."/>
            <person name="Paraskevopoulou S."/>
            <person name="Zirkel F."/>
            <person name="Wieseke N."/>
            <person name="Donath A."/>
            <person name="Petersen M."/>
            <person name="Jones T.C."/>
            <person name="Liu S."/>
            <person name="Zhou X."/>
            <person name="Middendorf M."/>
            <person name="Junglen S."/>
            <person name="Misof B."/>
            <person name="Drosten C."/>
        </authorList>
    </citation>
    <scope>NUCLEOTIDE SEQUENCE</scope>
    <source>
        <strain evidence="3">OKIAV20</strain>
    </source>
</reference>
<evidence type="ECO:0000256" key="2">
    <source>
        <dbReference type="SAM" id="MobiDB-lite"/>
    </source>
</evidence>
<evidence type="ECO:0000256" key="1">
    <source>
        <dbReference type="SAM" id="Coils"/>
    </source>
</evidence>
<feature type="coiled-coil region" evidence="1">
    <location>
        <begin position="153"/>
        <end position="180"/>
    </location>
</feature>
<feature type="region of interest" description="Disordered" evidence="2">
    <location>
        <begin position="27"/>
        <end position="60"/>
    </location>
</feature>
<sequence length="326" mass="36743">MNDKNDYSTFELDFSHIPRLIGSESFGESTLSSGHPDDFLGEDASSRTSGMSSLMNPIFKRDNTLTEESNAIETAKEILNQTSQDDVHSANKLAQDLKSAGVLTQESSYFLRNNETIGKDVFIEVIGGFVDQNVNFGEGNIMAILIGAKLQGQAQEKNRNKELEKVIQDTISNFDALLRRKDDEIQQQKLDFQFLSESVLRISSDISKLMSTSYAMSEVSSIASCSRYPTYSYPVSFSAWGATFELKNSMYTGSLVKISDPIKKEEIKKFYSFLKNNNKTLIIPDLISKSWDVIFQYYVSSGGNFKKFFDNLPEDIQELINMHSQK</sequence>
<protein>
    <submittedName>
        <fullName evidence="3">Uncharacterized protein</fullName>
    </submittedName>
</protein>
<reference evidence="3" key="1">
    <citation type="journal article" date="2019" name="PLoS Pathog.">
        <title>Re-assessing the diversity of negative strand RNA viruses in insects.</title>
        <authorList>
            <person name="Kafer S."/>
            <person name="Paraskevopoulou S."/>
            <person name="Zirkel F."/>
            <person name="Wieseke N."/>
            <person name="Donath A."/>
            <person name="Petersen M."/>
            <person name="Jones T.C."/>
            <person name="Liu S."/>
            <person name="Zhou X."/>
            <person name="Middendorf M."/>
            <person name="Junglen S."/>
            <person name="Misof B."/>
            <person name="Drosten C."/>
        </authorList>
    </citation>
    <scope>NUCLEOTIDE SEQUENCE</scope>
    <source>
        <strain evidence="3">OKIAV20</strain>
    </source>
</reference>
<keyword evidence="1" id="KW-0175">Coiled coil</keyword>